<accession>A0ACB7S949</accession>
<name>A0ACB7S949_HYAAI</name>
<evidence type="ECO:0000313" key="1">
    <source>
        <dbReference type="EMBL" id="KAH6930597.1"/>
    </source>
</evidence>
<organism evidence="1 2">
    <name type="scientific">Hyalomma asiaticum</name>
    <name type="common">Tick</name>
    <dbReference type="NCBI Taxonomy" id="266040"/>
    <lineage>
        <taxon>Eukaryota</taxon>
        <taxon>Metazoa</taxon>
        <taxon>Ecdysozoa</taxon>
        <taxon>Arthropoda</taxon>
        <taxon>Chelicerata</taxon>
        <taxon>Arachnida</taxon>
        <taxon>Acari</taxon>
        <taxon>Parasitiformes</taxon>
        <taxon>Ixodida</taxon>
        <taxon>Ixodoidea</taxon>
        <taxon>Ixodidae</taxon>
        <taxon>Hyalomminae</taxon>
        <taxon>Hyalomma</taxon>
    </lineage>
</organism>
<reference evidence="1" key="1">
    <citation type="submission" date="2020-05" db="EMBL/GenBank/DDBJ databases">
        <title>Large-scale comparative analyses of tick genomes elucidate their genetic diversity and vector capacities.</title>
        <authorList>
            <person name="Jia N."/>
            <person name="Wang J."/>
            <person name="Shi W."/>
            <person name="Du L."/>
            <person name="Sun Y."/>
            <person name="Zhan W."/>
            <person name="Jiang J."/>
            <person name="Wang Q."/>
            <person name="Zhang B."/>
            <person name="Ji P."/>
            <person name="Sakyi L.B."/>
            <person name="Cui X."/>
            <person name="Yuan T."/>
            <person name="Jiang B."/>
            <person name="Yang W."/>
            <person name="Lam T.T.-Y."/>
            <person name="Chang Q."/>
            <person name="Ding S."/>
            <person name="Wang X."/>
            <person name="Zhu J."/>
            <person name="Ruan X."/>
            <person name="Zhao L."/>
            <person name="Wei J."/>
            <person name="Que T."/>
            <person name="Du C."/>
            <person name="Cheng J."/>
            <person name="Dai P."/>
            <person name="Han X."/>
            <person name="Huang E."/>
            <person name="Gao Y."/>
            <person name="Liu J."/>
            <person name="Shao H."/>
            <person name="Ye R."/>
            <person name="Li L."/>
            <person name="Wei W."/>
            <person name="Wang X."/>
            <person name="Wang C."/>
            <person name="Yang T."/>
            <person name="Huo Q."/>
            <person name="Li W."/>
            <person name="Guo W."/>
            <person name="Chen H."/>
            <person name="Zhou L."/>
            <person name="Ni X."/>
            <person name="Tian J."/>
            <person name="Zhou Y."/>
            <person name="Sheng Y."/>
            <person name="Liu T."/>
            <person name="Pan Y."/>
            <person name="Xia L."/>
            <person name="Li J."/>
            <person name="Zhao F."/>
            <person name="Cao W."/>
        </authorList>
    </citation>
    <scope>NUCLEOTIDE SEQUENCE</scope>
    <source>
        <strain evidence="1">Hyas-2018</strain>
    </source>
</reference>
<dbReference type="Proteomes" id="UP000821845">
    <property type="component" value="Chromosome 5"/>
</dbReference>
<proteinExistence type="predicted"/>
<protein>
    <submittedName>
        <fullName evidence="1">Uncharacterized protein</fullName>
    </submittedName>
</protein>
<dbReference type="EMBL" id="CM023485">
    <property type="protein sequence ID" value="KAH6930597.1"/>
    <property type="molecule type" value="Genomic_DNA"/>
</dbReference>
<keyword evidence="2" id="KW-1185">Reference proteome</keyword>
<gene>
    <name evidence="1" type="ORF">HPB50_014984</name>
</gene>
<evidence type="ECO:0000313" key="2">
    <source>
        <dbReference type="Proteomes" id="UP000821845"/>
    </source>
</evidence>
<sequence length="133" mass="14428">MAKRFKAPVSAVPDVPADARLAEPGPTFAQPEVPARASKVLVEDEEEVEELFRSESPLQLRRGPHPVLALGIAMMVISFATMLVAYTFTDTVEPTTARPAVTIRTPQPLPTADNNATESHEALVTDEEYNATD</sequence>
<comment type="caution">
    <text evidence="1">The sequence shown here is derived from an EMBL/GenBank/DDBJ whole genome shotgun (WGS) entry which is preliminary data.</text>
</comment>